<dbReference type="SMART" id="SM00487">
    <property type="entry name" value="DEXDc"/>
    <property type="match status" value="1"/>
</dbReference>
<reference evidence="6" key="1">
    <citation type="journal article" date="2020" name="Nature">
        <title>Giant virus diversity and host interactions through global metagenomics.</title>
        <authorList>
            <person name="Schulz F."/>
            <person name="Roux S."/>
            <person name="Paez-Espino D."/>
            <person name="Jungbluth S."/>
            <person name="Walsh D.A."/>
            <person name="Denef V.J."/>
            <person name="McMahon K.D."/>
            <person name="Konstantinidis K.T."/>
            <person name="Eloe-Fadrosh E.A."/>
            <person name="Kyrpides N.C."/>
            <person name="Woyke T."/>
        </authorList>
    </citation>
    <scope>NUCLEOTIDE SEQUENCE</scope>
    <source>
        <strain evidence="6">GVMAG-M-3300023174-46</strain>
    </source>
</reference>
<dbReference type="EMBL" id="MN739655">
    <property type="protein sequence ID" value="QHT18443.1"/>
    <property type="molecule type" value="Genomic_DNA"/>
</dbReference>
<dbReference type="Pfam" id="PF00176">
    <property type="entry name" value="SNF2-rel_dom"/>
    <property type="match status" value="1"/>
</dbReference>
<dbReference type="InterPro" id="IPR050628">
    <property type="entry name" value="SNF2_RAD54_helicase_TF"/>
</dbReference>
<dbReference type="Gene3D" id="3.40.50.300">
    <property type="entry name" value="P-loop containing nucleotide triphosphate hydrolases"/>
    <property type="match status" value="1"/>
</dbReference>
<name>A0A6C0DPG5_9ZZZZ</name>
<dbReference type="GO" id="GO:0005634">
    <property type="term" value="C:nucleus"/>
    <property type="evidence" value="ECO:0007669"/>
    <property type="project" value="TreeGrafter"/>
</dbReference>
<keyword evidence="1" id="KW-0547">Nucleotide-binding</keyword>
<dbReference type="InterPro" id="IPR049730">
    <property type="entry name" value="SNF2/RAD54-like_C"/>
</dbReference>
<dbReference type="SUPFAM" id="SSF52540">
    <property type="entry name" value="P-loop containing nucleoside triphosphate hydrolases"/>
    <property type="match status" value="2"/>
</dbReference>
<dbReference type="GO" id="GO:0016787">
    <property type="term" value="F:hydrolase activity"/>
    <property type="evidence" value="ECO:0007669"/>
    <property type="project" value="UniProtKB-KW"/>
</dbReference>
<feature type="domain" description="Helicase C-terminal" evidence="5">
    <location>
        <begin position="301"/>
        <end position="461"/>
    </location>
</feature>
<sequence length="475" mass="54668">MEPQPELVPLWEGFSYKSHQISGIQWMIERESQENSGGLLCDEMGLGKTMELLGLMKNTALSETLLLCPKAVLEQWRSAAKKAEFNIVEADGVSWKVSGKIRSKSSFLFLTNYDKLLTRPSLFKRVWGRLILDEAHRACNPNGKNYQAIAKITRTSTWVATATPIINARRDIETLFRLIGYSYKETCSFEKLKILMTEACLHRSMEEMRPLLPELPHAAKIEKEELDFLSEDEQEFYQGMQGILLKRWKALDSDNPRARFQLIMRLRQLSTHPQVYIAARKREWPGYNRPDWDVPSTKFAALKHKIESCSKEARWIVFCQFRDEMEILKCYLETSPAIDFLQLYNGGLTDVEKETVLVESRRALVEGKHQILLLQLQSGGVGLNLQHFSKIVFMSPWWTSALMDQAIGRAVRIGQEETVEVTLLLLKEEASMNIDQMMMKKADTKRNILSELFTYSSKGIEPEEAEEAEETEDPK</sequence>
<dbReference type="InterPro" id="IPR014001">
    <property type="entry name" value="Helicase_ATP-bd"/>
</dbReference>
<evidence type="ECO:0000256" key="2">
    <source>
        <dbReference type="ARBA" id="ARBA00022801"/>
    </source>
</evidence>
<proteinExistence type="predicted"/>
<dbReference type="InterPro" id="IPR001650">
    <property type="entry name" value="Helicase_C-like"/>
</dbReference>
<dbReference type="PANTHER" id="PTHR45626">
    <property type="entry name" value="TRANSCRIPTION TERMINATION FACTOR 2-RELATED"/>
    <property type="match status" value="1"/>
</dbReference>
<dbReference type="Pfam" id="PF00271">
    <property type="entry name" value="Helicase_C"/>
    <property type="match status" value="1"/>
</dbReference>
<dbReference type="PROSITE" id="PS51192">
    <property type="entry name" value="HELICASE_ATP_BIND_1"/>
    <property type="match status" value="1"/>
</dbReference>
<dbReference type="SMART" id="SM00490">
    <property type="entry name" value="HELICc"/>
    <property type="match status" value="1"/>
</dbReference>
<protein>
    <recommendedName>
        <fullName evidence="7">Helicase</fullName>
    </recommendedName>
</protein>
<dbReference type="InterPro" id="IPR000330">
    <property type="entry name" value="SNF2_N"/>
</dbReference>
<dbReference type="InterPro" id="IPR027417">
    <property type="entry name" value="P-loop_NTPase"/>
</dbReference>
<dbReference type="InterPro" id="IPR038718">
    <property type="entry name" value="SNF2-like_sf"/>
</dbReference>
<evidence type="ECO:0000313" key="6">
    <source>
        <dbReference type="EMBL" id="QHT18443.1"/>
    </source>
</evidence>
<dbReference type="GO" id="GO:0006281">
    <property type="term" value="P:DNA repair"/>
    <property type="evidence" value="ECO:0007669"/>
    <property type="project" value="TreeGrafter"/>
</dbReference>
<dbReference type="AlphaFoldDB" id="A0A6C0DPG5"/>
<dbReference type="Gene3D" id="3.40.50.10810">
    <property type="entry name" value="Tandem AAA-ATPase domain"/>
    <property type="match status" value="1"/>
</dbReference>
<evidence type="ECO:0000259" key="4">
    <source>
        <dbReference type="PROSITE" id="PS51192"/>
    </source>
</evidence>
<evidence type="ECO:0000256" key="1">
    <source>
        <dbReference type="ARBA" id="ARBA00022741"/>
    </source>
</evidence>
<evidence type="ECO:0008006" key="7">
    <source>
        <dbReference type="Google" id="ProtNLM"/>
    </source>
</evidence>
<dbReference type="GO" id="GO:0005524">
    <property type="term" value="F:ATP binding"/>
    <property type="evidence" value="ECO:0007669"/>
    <property type="project" value="UniProtKB-KW"/>
</dbReference>
<evidence type="ECO:0000259" key="5">
    <source>
        <dbReference type="PROSITE" id="PS51194"/>
    </source>
</evidence>
<accession>A0A6C0DPG5</accession>
<organism evidence="6">
    <name type="scientific">viral metagenome</name>
    <dbReference type="NCBI Taxonomy" id="1070528"/>
    <lineage>
        <taxon>unclassified sequences</taxon>
        <taxon>metagenomes</taxon>
        <taxon>organismal metagenomes</taxon>
    </lineage>
</organism>
<dbReference type="PROSITE" id="PS51194">
    <property type="entry name" value="HELICASE_CTER"/>
    <property type="match status" value="1"/>
</dbReference>
<dbReference type="CDD" id="cd18793">
    <property type="entry name" value="SF2_C_SNF"/>
    <property type="match status" value="1"/>
</dbReference>
<feature type="domain" description="Helicase ATP-binding" evidence="4">
    <location>
        <begin position="29"/>
        <end position="182"/>
    </location>
</feature>
<dbReference type="GO" id="GO:0008094">
    <property type="term" value="F:ATP-dependent activity, acting on DNA"/>
    <property type="evidence" value="ECO:0007669"/>
    <property type="project" value="TreeGrafter"/>
</dbReference>
<evidence type="ECO:0000256" key="3">
    <source>
        <dbReference type="ARBA" id="ARBA00022840"/>
    </source>
</evidence>
<keyword evidence="2" id="KW-0378">Hydrolase</keyword>
<keyword evidence="3" id="KW-0067">ATP-binding</keyword>